<dbReference type="PANTHER" id="PTHR32468:SF0">
    <property type="entry name" value="K(+)_H(+) ANTIPORTER 1"/>
    <property type="match status" value="1"/>
</dbReference>
<organism evidence="9 10">
    <name type="scientific">Nocardioides silvaticus</name>
    <dbReference type="NCBI Taxonomy" id="2201891"/>
    <lineage>
        <taxon>Bacteria</taxon>
        <taxon>Bacillati</taxon>
        <taxon>Actinomycetota</taxon>
        <taxon>Actinomycetes</taxon>
        <taxon>Propionibacteriales</taxon>
        <taxon>Nocardioidaceae</taxon>
        <taxon>Nocardioides</taxon>
    </lineage>
</organism>
<dbReference type="InterPro" id="IPR038770">
    <property type="entry name" value="Na+/solute_symporter_sf"/>
</dbReference>
<evidence type="ECO:0000256" key="4">
    <source>
        <dbReference type="ARBA" id="ARBA00022989"/>
    </source>
</evidence>
<feature type="transmembrane region" description="Helical" evidence="7">
    <location>
        <begin position="51"/>
        <end position="71"/>
    </location>
</feature>
<reference evidence="9 10" key="1">
    <citation type="submission" date="2018-05" db="EMBL/GenBank/DDBJ databases">
        <title>Nocardioides silvaticus genome.</title>
        <authorList>
            <person name="Li C."/>
            <person name="Wang G."/>
        </authorList>
    </citation>
    <scope>NUCLEOTIDE SEQUENCE [LARGE SCALE GENOMIC DNA]</scope>
    <source>
        <strain evidence="9 10">CCTCC AB 2018079</strain>
    </source>
</reference>
<evidence type="ECO:0000313" key="10">
    <source>
        <dbReference type="Proteomes" id="UP000245507"/>
    </source>
</evidence>
<proteinExistence type="predicted"/>
<dbReference type="InterPro" id="IPR050794">
    <property type="entry name" value="CPA2_transporter"/>
</dbReference>
<feature type="transmembrane region" description="Helical" evidence="7">
    <location>
        <begin position="183"/>
        <end position="209"/>
    </location>
</feature>
<keyword evidence="6 7" id="KW-0472">Membrane</keyword>
<feature type="transmembrane region" description="Helical" evidence="7">
    <location>
        <begin position="148"/>
        <end position="171"/>
    </location>
</feature>
<dbReference type="AlphaFoldDB" id="A0A316TP63"/>
<evidence type="ECO:0000256" key="1">
    <source>
        <dbReference type="ARBA" id="ARBA00004141"/>
    </source>
</evidence>
<dbReference type="GO" id="GO:0016020">
    <property type="term" value="C:membrane"/>
    <property type="evidence" value="ECO:0007669"/>
    <property type="project" value="UniProtKB-SubCell"/>
</dbReference>
<name>A0A316TP63_9ACTN</name>
<evidence type="ECO:0000259" key="8">
    <source>
        <dbReference type="Pfam" id="PF00999"/>
    </source>
</evidence>
<accession>A0A316TP63</accession>
<feature type="transmembrane region" description="Helical" evidence="7">
    <location>
        <begin position="221"/>
        <end position="244"/>
    </location>
</feature>
<evidence type="ECO:0000256" key="3">
    <source>
        <dbReference type="ARBA" id="ARBA00022692"/>
    </source>
</evidence>
<dbReference type="Pfam" id="PF00999">
    <property type="entry name" value="Na_H_Exchanger"/>
    <property type="match status" value="1"/>
</dbReference>
<feature type="transmembrane region" description="Helical" evidence="7">
    <location>
        <begin position="398"/>
        <end position="419"/>
    </location>
</feature>
<evidence type="ECO:0000256" key="6">
    <source>
        <dbReference type="ARBA" id="ARBA00023136"/>
    </source>
</evidence>
<dbReference type="GO" id="GO:1902600">
    <property type="term" value="P:proton transmembrane transport"/>
    <property type="evidence" value="ECO:0007669"/>
    <property type="project" value="InterPro"/>
</dbReference>
<dbReference type="Gene3D" id="1.20.1530.20">
    <property type="match status" value="1"/>
</dbReference>
<feature type="transmembrane region" description="Helical" evidence="7">
    <location>
        <begin position="77"/>
        <end position="97"/>
    </location>
</feature>
<sequence length="692" mass="72037">MSHVIPLAAAVPGPVVDFSVILALLALIIVVAKAAGVLVSKIGVPPVVGEIAAGVLLGPSLLGVELSGDIFPVDQRGFLDILARMGLVLFMFVVGLELDVSLVKGRGKVAGSVSVSSIVLPFTLGIGLAKLFVETEATAGLKPDGVDFWPFALFMGAAMSITAFPVLARILTDRRMHRTETGGLALACAATDDIIAWTLLAVVLAASGIDGGHGHLPSWGIYLAVPFVLVALFVIRPALTWLTGAYKKAGELTPTILSVVLVGMLLFSATTEVIGIHYIFGAFLFGAIIPHENAAALRHEILVRLEQISVLLLLPVFFLLSGLKVNIQGLGSEHVLPLLAILAVAIIGKYVGAYVGARLQKVPHWQASSLGLLMNTRGLTELIILNVGLEKGLLSPELFTMMVIMALVTTVMTGPLLGFTYPQRRVARDIAEAERAALGEEAVDRVLVLSRPVADNKVPLEVAVAMLAGARPAEIVVADLQPQGRLLDLGSGLSGELAEMAAAMESQQVLIKRGEELGVPVRVIAHPSADVEQDLVELVQVLAPQGLVVWSDDPSIEAVLAVVDCPSAVIADGTEAFPEGAPVSVAWSADTDGDAAVVLGARLALARGVALQLPTEGGRRLTTIRTALEERGVRVTEPSKPDPDSGLSAAVIDVAAHGATPQATIGARSEPDAVPVDFAAVPLGETAGVTAE</sequence>
<evidence type="ECO:0000313" key="9">
    <source>
        <dbReference type="EMBL" id="PWN01546.1"/>
    </source>
</evidence>
<keyword evidence="5" id="KW-0406">Ion transport</keyword>
<keyword evidence="2" id="KW-0813">Transport</keyword>
<feature type="transmembrane region" description="Helical" evidence="7">
    <location>
        <begin position="109"/>
        <end position="128"/>
    </location>
</feature>
<dbReference type="InterPro" id="IPR006153">
    <property type="entry name" value="Cation/H_exchanger_TM"/>
</dbReference>
<feature type="transmembrane region" description="Helical" evidence="7">
    <location>
        <begin position="301"/>
        <end position="323"/>
    </location>
</feature>
<feature type="transmembrane region" description="Helical" evidence="7">
    <location>
        <begin position="256"/>
        <end position="289"/>
    </location>
</feature>
<evidence type="ECO:0000256" key="7">
    <source>
        <dbReference type="SAM" id="Phobius"/>
    </source>
</evidence>
<dbReference type="EMBL" id="QGDD01000009">
    <property type="protein sequence ID" value="PWN01546.1"/>
    <property type="molecule type" value="Genomic_DNA"/>
</dbReference>
<feature type="transmembrane region" description="Helical" evidence="7">
    <location>
        <begin position="335"/>
        <end position="355"/>
    </location>
</feature>
<comment type="subcellular location">
    <subcellularLocation>
        <location evidence="1">Membrane</location>
        <topology evidence="1">Multi-pass membrane protein</topology>
    </subcellularLocation>
</comment>
<evidence type="ECO:0000256" key="2">
    <source>
        <dbReference type="ARBA" id="ARBA00022448"/>
    </source>
</evidence>
<dbReference type="OrthoDB" id="9793589at2"/>
<dbReference type="GO" id="GO:0015297">
    <property type="term" value="F:antiporter activity"/>
    <property type="evidence" value="ECO:0007669"/>
    <property type="project" value="InterPro"/>
</dbReference>
<dbReference type="Proteomes" id="UP000245507">
    <property type="component" value="Unassembled WGS sequence"/>
</dbReference>
<dbReference type="RefSeq" id="WP_109696515.1">
    <property type="nucleotide sequence ID" value="NZ_QGDD01000009.1"/>
</dbReference>
<gene>
    <name evidence="9" type="ORF">DJ010_18575</name>
</gene>
<keyword evidence="3 7" id="KW-0812">Transmembrane</keyword>
<protein>
    <submittedName>
        <fullName evidence="9">Cation/H(+) antiporter</fullName>
    </submittedName>
</protein>
<evidence type="ECO:0000256" key="5">
    <source>
        <dbReference type="ARBA" id="ARBA00023065"/>
    </source>
</evidence>
<keyword evidence="4 7" id="KW-1133">Transmembrane helix</keyword>
<comment type="caution">
    <text evidence="9">The sequence shown here is derived from an EMBL/GenBank/DDBJ whole genome shotgun (WGS) entry which is preliminary data.</text>
</comment>
<keyword evidence="10" id="KW-1185">Reference proteome</keyword>
<feature type="transmembrane region" description="Helical" evidence="7">
    <location>
        <begin position="20"/>
        <end position="39"/>
    </location>
</feature>
<feature type="domain" description="Cation/H+ exchanger transmembrane" evidence="8">
    <location>
        <begin position="29"/>
        <end position="418"/>
    </location>
</feature>
<dbReference type="PANTHER" id="PTHR32468">
    <property type="entry name" value="CATION/H + ANTIPORTER"/>
    <property type="match status" value="1"/>
</dbReference>